<evidence type="ECO:0000256" key="1">
    <source>
        <dbReference type="SAM" id="MobiDB-lite"/>
    </source>
</evidence>
<name>A0ABZ1C432_9FIRM</name>
<accession>A0ABZ1C432</accession>
<evidence type="ECO:0000313" key="2">
    <source>
        <dbReference type="EMBL" id="WRP18763.1"/>
    </source>
</evidence>
<feature type="region of interest" description="Disordered" evidence="1">
    <location>
        <begin position="130"/>
        <end position="151"/>
    </location>
</feature>
<dbReference type="EMBL" id="CP141615">
    <property type="protein sequence ID" value="WRP18763.1"/>
    <property type="molecule type" value="Genomic_DNA"/>
</dbReference>
<proteinExistence type="predicted"/>
<keyword evidence="3" id="KW-1185">Reference proteome</keyword>
<sequence>MAARSCFERHQTYPGLSTAPPRHGKGRKPSEDPALPPPHPRGLGFLAQTLPDRARSIEVHVCGYNKERSPRTVRLDVSGFEPEDHGLRRILSETSTPDRLHSRVDVARGFEVPALAAVSVQLPETRAAAAPATGPAAAPAAGQGQAQELPPGLVRFGPAPARYVRLQLLERPKQRGTAYGHSVWTAGSFSLWKTEVLAPWKG</sequence>
<protein>
    <submittedName>
        <fullName evidence="2">Uncharacterized protein</fullName>
    </submittedName>
</protein>
<gene>
    <name evidence="2" type="ORF">U7230_07160</name>
</gene>
<evidence type="ECO:0000313" key="3">
    <source>
        <dbReference type="Proteomes" id="UP001332192"/>
    </source>
</evidence>
<feature type="region of interest" description="Disordered" evidence="1">
    <location>
        <begin position="1"/>
        <end position="42"/>
    </location>
</feature>
<feature type="compositionally biased region" description="Low complexity" evidence="1">
    <location>
        <begin position="130"/>
        <end position="147"/>
    </location>
</feature>
<dbReference type="RefSeq" id="WP_324718035.1">
    <property type="nucleotide sequence ID" value="NZ_CP141615.1"/>
</dbReference>
<feature type="compositionally biased region" description="Basic and acidic residues" evidence="1">
    <location>
        <begin position="1"/>
        <end position="11"/>
    </location>
</feature>
<organism evidence="2 3">
    <name type="scientific">Carboxydichorda subterranea</name>
    <dbReference type="NCBI Taxonomy" id="3109565"/>
    <lineage>
        <taxon>Bacteria</taxon>
        <taxon>Bacillati</taxon>
        <taxon>Bacillota</taxon>
        <taxon>Limnochordia</taxon>
        <taxon>Limnochordales</taxon>
        <taxon>Geochordaceae</taxon>
        <taxon>Carboxydichorda</taxon>
    </lineage>
</organism>
<dbReference type="Proteomes" id="UP001332192">
    <property type="component" value="Chromosome"/>
</dbReference>
<reference evidence="2 3" key="1">
    <citation type="journal article" date="2024" name="Front. Microbiol.">
        <title>Novel thermophilic genera Geochorda gen. nov. and Carboxydochorda gen. nov. from the deep terrestrial subsurface reveal the ecophysiological diversity in the class Limnochordia.</title>
        <authorList>
            <person name="Karnachuk O.V."/>
            <person name="Lukina A.P."/>
            <person name="Avakyan M.R."/>
            <person name="Kadnikov V.V."/>
            <person name="Begmatov S."/>
            <person name="Beletsky A.V."/>
            <person name="Vlasova K.G."/>
            <person name="Novikov A.A."/>
            <person name="Shcherbakova V.A."/>
            <person name="Mardanov A.V."/>
            <person name="Ravin N.V."/>
        </authorList>
    </citation>
    <scope>NUCLEOTIDE SEQUENCE [LARGE SCALE GENOMIC DNA]</scope>
    <source>
        <strain evidence="2 3">L945</strain>
    </source>
</reference>